<name>A0ABY6C778_9HYPH</name>
<geneLocation type="plasmid" evidence="1 2">
    <name>p_unnamed1</name>
</geneLocation>
<gene>
    <name evidence="1" type="ORF">N8A98_00890</name>
</gene>
<reference evidence="1 2" key="1">
    <citation type="submission" date="2022-09" db="EMBL/GenBank/DDBJ databases">
        <title>Interaction between co-microsymbionts with complementary sets of symbiotic genes in legume-rhizobium systems.</title>
        <authorList>
            <person name="Safronova V."/>
            <person name="Sazanova A."/>
            <person name="Afonin A."/>
            <person name="Chirak E."/>
        </authorList>
    </citation>
    <scope>NUCLEOTIDE SEQUENCE [LARGE SCALE GENOMIC DNA]</scope>
    <source>
        <strain evidence="1 2">A18/4-1</strain>
        <plasmid evidence="1 2">p_unnamed1</plasmid>
    </source>
</reference>
<dbReference type="RefSeq" id="WP_262165744.1">
    <property type="nucleotide sequence ID" value="NZ_CP104964.1"/>
</dbReference>
<proteinExistence type="predicted"/>
<protein>
    <recommendedName>
        <fullName evidence="3">GAF domain-containing protein</fullName>
    </recommendedName>
</protein>
<evidence type="ECO:0000313" key="1">
    <source>
        <dbReference type="EMBL" id="UXN68103.1"/>
    </source>
</evidence>
<dbReference type="Proteomes" id="UP001061862">
    <property type="component" value="Plasmid p_unnamed1"/>
</dbReference>
<dbReference type="InterPro" id="IPR029016">
    <property type="entry name" value="GAF-like_dom_sf"/>
</dbReference>
<dbReference type="SUPFAM" id="SSF55781">
    <property type="entry name" value="GAF domain-like"/>
    <property type="match status" value="1"/>
</dbReference>
<evidence type="ECO:0008006" key="3">
    <source>
        <dbReference type="Google" id="ProtNLM"/>
    </source>
</evidence>
<evidence type="ECO:0000313" key="2">
    <source>
        <dbReference type="Proteomes" id="UP001061862"/>
    </source>
</evidence>
<sequence length="88" mass="9810">MRQHQIFHTLRIEEIAEVFSDWPLIRSLGNGSNANIPVVVDGKVIGTLNLLHEADYYTAERLAPAAALLPYATIAFQHLAKSMREASH</sequence>
<dbReference type="EMBL" id="CP104964">
    <property type="protein sequence ID" value="UXN68103.1"/>
    <property type="molecule type" value="Genomic_DNA"/>
</dbReference>
<keyword evidence="1" id="KW-0614">Plasmid</keyword>
<dbReference type="Gene3D" id="3.30.450.40">
    <property type="match status" value="1"/>
</dbReference>
<keyword evidence="2" id="KW-1185">Reference proteome</keyword>
<organism evidence="1 2">
    <name type="scientific">Devosia neptuniae</name>
    <dbReference type="NCBI Taxonomy" id="191302"/>
    <lineage>
        <taxon>Bacteria</taxon>
        <taxon>Pseudomonadati</taxon>
        <taxon>Pseudomonadota</taxon>
        <taxon>Alphaproteobacteria</taxon>
        <taxon>Hyphomicrobiales</taxon>
        <taxon>Devosiaceae</taxon>
        <taxon>Devosia</taxon>
    </lineage>
</organism>
<accession>A0ABY6C778</accession>